<dbReference type="InterPro" id="IPR035093">
    <property type="entry name" value="RelE/ParE_toxin_dom_sf"/>
</dbReference>
<dbReference type="EMBL" id="CACVAR010000276">
    <property type="protein sequence ID" value="CAA6817315.1"/>
    <property type="molecule type" value="Genomic_DNA"/>
</dbReference>
<sequence length="95" mass="11500">MTIEETTQYKRTKKRLIKKHVMSEDEIENTLVKFQENIQEPSLHYKKMTCKKDKDRYSIRVLNTQYRILMTVIENTAILVCICDHDEYDLRNKNC</sequence>
<accession>A0A6S6TDQ7</accession>
<proteinExistence type="predicted"/>
<dbReference type="Gene3D" id="3.30.2310.20">
    <property type="entry name" value="RelE-like"/>
    <property type="match status" value="1"/>
</dbReference>
<protein>
    <recommendedName>
        <fullName evidence="2">Addiction module toxin RelE</fullName>
    </recommendedName>
</protein>
<reference evidence="1" key="1">
    <citation type="submission" date="2020-01" db="EMBL/GenBank/DDBJ databases">
        <authorList>
            <person name="Meier V. D."/>
            <person name="Meier V D."/>
        </authorList>
    </citation>
    <scope>NUCLEOTIDE SEQUENCE</scope>
    <source>
        <strain evidence="1">HLG_WM_MAG_03</strain>
    </source>
</reference>
<evidence type="ECO:0000313" key="1">
    <source>
        <dbReference type="EMBL" id="CAA6817315.1"/>
    </source>
</evidence>
<organism evidence="1">
    <name type="scientific">uncultured Sulfurovum sp</name>
    <dbReference type="NCBI Taxonomy" id="269237"/>
    <lineage>
        <taxon>Bacteria</taxon>
        <taxon>Pseudomonadati</taxon>
        <taxon>Campylobacterota</taxon>
        <taxon>Epsilonproteobacteria</taxon>
        <taxon>Campylobacterales</taxon>
        <taxon>Sulfurovaceae</taxon>
        <taxon>Sulfurovum</taxon>
        <taxon>environmental samples</taxon>
    </lineage>
</organism>
<dbReference type="SUPFAM" id="SSF143011">
    <property type="entry name" value="RelE-like"/>
    <property type="match status" value="1"/>
</dbReference>
<dbReference type="AlphaFoldDB" id="A0A6S6TDQ7"/>
<name>A0A6S6TDQ7_9BACT</name>
<evidence type="ECO:0008006" key="2">
    <source>
        <dbReference type="Google" id="ProtNLM"/>
    </source>
</evidence>
<gene>
    <name evidence="1" type="ORF">HELGO_WM19743</name>
</gene>